<feature type="active site" description="Charge relay system" evidence="5">
    <location>
        <position position="335"/>
    </location>
</feature>
<keyword evidence="3 5" id="KW-0378">Hydrolase</keyword>
<protein>
    <recommendedName>
        <fullName evidence="7">Peptidase S8/S53 domain-containing protein</fullName>
    </recommendedName>
</protein>
<dbReference type="EMBL" id="JACHJJ010000022">
    <property type="protein sequence ID" value="MBB5966211.1"/>
    <property type="molecule type" value="Genomic_DNA"/>
</dbReference>
<dbReference type="PROSITE" id="PS51892">
    <property type="entry name" value="SUBTILASE"/>
    <property type="match status" value="1"/>
</dbReference>
<dbReference type="InterPro" id="IPR023827">
    <property type="entry name" value="Peptidase_S8_Asp-AS"/>
</dbReference>
<evidence type="ECO:0000256" key="3">
    <source>
        <dbReference type="ARBA" id="ARBA00022801"/>
    </source>
</evidence>
<evidence type="ECO:0000313" key="9">
    <source>
        <dbReference type="Proteomes" id="UP000562352"/>
    </source>
</evidence>
<dbReference type="PANTHER" id="PTHR43806">
    <property type="entry name" value="PEPTIDASE S8"/>
    <property type="match status" value="1"/>
</dbReference>
<dbReference type="PROSITE" id="PS00136">
    <property type="entry name" value="SUBTILASE_ASP"/>
    <property type="match status" value="1"/>
</dbReference>
<dbReference type="PROSITE" id="PS00137">
    <property type="entry name" value="SUBTILASE_HIS"/>
    <property type="match status" value="1"/>
</dbReference>
<name>A0A841D7K1_PLAVE</name>
<reference evidence="8 9" key="1">
    <citation type="submission" date="2020-08" db="EMBL/GenBank/DDBJ databases">
        <title>Genomic Encyclopedia of Type Strains, Phase III (KMG-III): the genomes of soil and plant-associated and newly described type strains.</title>
        <authorList>
            <person name="Whitman W."/>
        </authorList>
    </citation>
    <scope>NUCLEOTIDE SEQUENCE [LARGE SCALE GENOMIC DNA]</scope>
    <source>
        <strain evidence="8 9">CECT 3303</strain>
    </source>
</reference>
<dbReference type="SUPFAM" id="SSF52743">
    <property type="entry name" value="Subtilisin-like"/>
    <property type="match status" value="1"/>
</dbReference>
<feature type="region of interest" description="Disordered" evidence="6">
    <location>
        <begin position="394"/>
        <end position="439"/>
    </location>
</feature>
<keyword evidence="2 5" id="KW-0645">Protease</keyword>
<evidence type="ECO:0000256" key="5">
    <source>
        <dbReference type="PROSITE-ProRule" id="PRU01240"/>
    </source>
</evidence>
<feature type="domain" description="Peptidase S8/S53" evidence="7">
    <location>
        <begin position="75"/>
        <end position="365"/>
    </location>
</feature>
<dbReference type="PANTHER" id="PTHR43806:SF11">
    <property type="entry name" value="CEREVISIN-RELATED"/>
    <property type="match status" value="1"/>
</dbReference>
<dbReference type="Gene3D" id="3.40.50.200">
    <property type="entry name" value="Peptidase S8/S53 domain"/>
    <property type="match status" value="1"/>
</dbReference>
<evidence type="ECO:0000256" key="1">
    <source>
        <dbReference type="ARBA" id="ARBA00011073"/>
    </source>
</evidence>
<evidence type="ECO:0000256" key="4">
    <source>
        <dbReference type="ARBA" id="ARBA00022825"/>
    </source>
</evidence>
<keyword evidence="9" id="KW-1185">Reference proteome</keyword>
<evidence type="ECO:0000256" key="6">
    <source>
        <dbReference type="SAM" id="MobiDB-lite"/>
    </source>
</evidence>
<proteinExistence type="inferred from homology"/>
<evidence type="ECO:0000259" key="7">
    <source>
        <dbReference type="Pfam" id="PF00082"/>
    </source>
</evidence>
<dbReference type="RefSeq" id="WP_184946149.1">
    <property type="nucleotide sequence ID" value="NZ_BAAAWZ010000001.1"/>
</dbReference>
<comment type="similarity">
    <text evidence="1 5">Belongs to the peptidase S8 family.</text>
</comment>
<dbReference type="InterPro" id="IPR000209">
    <property type="entry name" value="Peptidase_S8/S53_dom"/>
</dbReference>
<organism evidence="8 9">
    <name type="scientific">Planomonospora venezuelensis</name>
    <dbReference type="NCBI Taxonomy" id="1999"/>
    <lineage>
        <taxon>Bacteria</taxon>
        <taxon>Bacillati</taxon>
        <taxon>Actinomycetota</taxon>
        <taxon>Actinomycetes</taxon>
        <taxon>Streptosporangiales</taxon>
        <taxon>Streptosporangiaceae</taxon>
        <taxon>Planomonospora</taxon>
    </lineage>
</organism>
<gene>
    <name evidence="8" type="ORF">FHS22_005502</name>
</gene>
<feature type="active site" description="Charge relay system" evidence="5">
    <location>
        <position position="84"/>
    </location>
</feature>
<comment type="caution">
    <text evidence="8">The sequence shown here is derived from an EMBL/GenBank/DDBJ whole genome shotgun (WGS) entry which is preliminary data.</text>
</comment>
<dbReference type="InterPro" id="IPR022398">
    <property type="entry name" value="Peptidase_S8_His-AS"/>
</dbReference>
<dbReference type="InterPro" id="IPR050131">
    <property type="entry name" value="Peptidase_S8_subtilisin-like"/>
</dbReference>
<accession>A0A841D7K1</accession>
<feature type="compositionally biased region" description="Low complexity" evidence="6">
    <location>
        <begin position="394"/>
        <end position="412"/>
    </location>
</feature>
<sequence>MAADAEAISAATGVLGSSDRRGFFVMEIDGPALAELGKDPRIASVRADRPSAPAALGSGTRVIGADRAHAAGVTGRGQNVVILDTGIDRDHPAFAGRIVAEACFSRASRDETTVRSLCPSGEDRQTGPGSADAETALCMDGKKNLCAHGSLVAGIAAGKKSAAGNADGVAPGAGIIAIQIYTRVDSEEHCGKGKAPCVLSWGTDHIFAMDYVIELAKTHRIAAVNLSMYRYGTTPNAYHVYDENEPCDVEPVSDEIGELSKLGIPTVAAAGNGGEEGRIAVPACVRKAVSVGATDDSDAVAPFSNRSAFLDLLAPGSGITSSAPDRTQETASGTSLAAAHVAGAFALLKERAPEADGADLLKKLQDTGKRITYRSRGEDASTPRIDLARALGLPAVTPSPTATPAPAGTPTATPAPSPAPTHTPPGGGGDLGPVPVPDVCERGKGARALSAAGWARELHKRTGTLPDRILVCYLGIVQNGSKVFPEAGDAGSPGRAYKILMGRSGKALLDRELLAAWLNHAHGVYDGSTKVHGRTTFRSAVAAAEKHRLTPKAASARVLKAAAYLNTYVNRAG</sequence>
<dbReference type="PRINTS" id="PR00723">
    <property type="entry name" value="SUBTILISIN"/>
</dbReference>
<evidence type="ECO:0000313" key="8">
    <source>
        <dbReference type="EMBL" id="MBB5966211.1"/>
    </source>
</evidence>
<keyword evidence="4 5" id="KW-0720">Serine protease</keyword>
<dbReference type="GO" id="GO:0004252">
    <property type="term" value="F:serine-type endopeptidase activity"/>
    <property type="evidence" value="ECO:0007669"/>
    <property type="project" value="UniProtKB-UniRule"/>
</dbReference>
<dbReference type="AlphaFoldDB" id="A0A841D7K1"/>
<dbReference type="InterPro" id="IPR036852">
    <property type="entry name" value="Peptidase_S8/S53_dom_sf"/>
</dbReference>
<dbReference type="GO" id="GO:0006508">
    <property type="term" value="P:proteolysis"/>
    <property type="evidence" value="ECO:0007669"/>
    <property type="project" value="UniProtKB-KW"/>
</dbReference>
<dbReference type="Proteomes" id="UP000562352">
    <property type="component" value="Unassembled WGS sequence"/>
</dbReference>
<feature type="compositionally biased region" description="Pro residues" evidence="6">
    <location>
        <begin position="413"/>
        <end position="423"/>
    </location>
</feature>
<dbReference type="Pfam" id="PF00082">
    <property type="entry name" value="Peptidase_S8"/>
    <property type="match status" value="1"/>
</dbReference>
<feature type="active site" description="Charge relay system" evidence="5">
    <location>
        <position position="148"/>
    </location>
</feature>
<dbReference type="InterPro" id="IPR015500">
    <property type="entry name" value="Peptidase_S8_subtilisin-rel"/>
</dbReference>
<evidence type="ECO:0000256" key="2">
    <source>
        <dbReference type="ARBA" id="ARBA00022670"/>
    </source>
</evidence>